<feature type="compositionally biased region" description="Basic and acidic residues" evidence="12">
    <location>
        <begin position="314"/>
        <end position="332"/>
    </location>
</feature>
<evidence type="ECO:0000256" key="8">
    <source>
        <dbReference type="ARBA" id="ARBA00022853"/>
    </source>
</evidence>
<dbReference type="InterPro" id="IPR048589">
    <property type="entry name" value="SAMD1-like_WH"/>
</dbReference>
<dbReference type="Gene3D" id="1.10.150.50">
    <property type="entry name" value="Transcription Factor, Ets-1"/>
    <property type="match status" value="1"/>
</dbReference>
<dbReference type="Pfam" id="PF17862">
    <property type="entry name" value="AAA_lid_3"/>
    <property type="match status" value="2"/>
</dbReference>
<proteinExistence type="inferred from homology"/>
<dbReference type="CDD" id="cd09583">
    <property type="entry name" value="SAM_Atherin-like"/>
    <property type="match status" value="1"/>
</dbReference>
<dbReference type="InterPro" id="IPR005938">
    <property type="entry name" value="AAA_ATPase_CDC48"/>
</dbReference>
<dbReference type="SUPFAM" id="SSF50692">
    <property type="entry name" value="ADC-like"/>
    <property type="match status" value="1"/>
</dbReference>
<dbReference type="InterPro" id="IPR050168">
    <property type="entry name" value="AAA_ATPase_domain"/>
</dbReference>
<dbReference type="InterPro" id="IPR056983">
    <property type="entry name" value="SAMD1-like_SHD"/>
</dbReference>
<evidence type="ECO:0000256" key="10">
    <source>
        <dbReference type="ARBA" id="ARBA00031860"/>
    </source>
</evidence>
<gene>
    <name evidence="14" type="ORF">DNTS_017220</name>
</gene>
<dbReference type="FunFam" id="3.40.50.300:FF:000012">
    <property type="entry name" value="Transitional endoplasmic reticulum ATPase"/>
    <property type="match status" value="1"/>
</dbReference>
<dbReference type="SUPFAM" id="SSF52540">
    <property type="entry name" value="P-loop containing nucleoside triphosphate hydrolases"/>
    <property type="match status" value="2"/>
</dbReference>
<dbReference type="InterPro" id="IPR004201">
    <property type="entry name" value="Cdc48_dom2"/>
</dbReference>
<evidence type="ECO:0000259" key="13">
    <source>
        <dbReference type="PROSITE" id="PS52014"/>
    </source>
</evidence>
<evidence type="ECO:0000256" key="7">
    <source>
        <dbReference type="ARBA" id="ARBA00022840"/>
    </source>
</evidence>
<dbReference type="InterPro" id="IPR001660">
    <property type="entry name" value="SAM"/>
</dbReference>
<feature type="region of interest" description="Disordered" evidence="12">
    <location>
        <begin position="363"/>
        <end position="385"/>
    </location>
</feature>
<dbReference type="Pfam" id="PF00004">
    <property type="entry name" value="AAA"/>
    <property type="match status" value="2"/>
</dbReference>
<accession>A0A553QBQ2</accession>
<feature type="compositionally biased region" description="Basic and acidic residues" evidence="12">
    <location>
        <begin position="240"/>
        <end position="259"/>
    </location>
</feature>
<evidence type="ECO:0000256" key="3">
    <source>
        <dbReference type="ARBA" id="ARBA00012674"/>
    </source>
</evidence>
<feature type="region of interest" description="Disordered" evidence="12">
    <location>
        <begin position="1268"/>
        <end position="1303"/>
    </location>
</feature>
<feature type="domain" description="SAMD1-like winged helix (WH)" evidence="13">
    <location>
        <begin position="1"/>
        <end position="74"/>
    </location>
</feature>
<dbReference type="SMART" id="SM00454">
    <property type="entry name" value="SAM"/>
    <property type="match status" value="1"/>
</dbReference>
<dbReference type="InterPro" id="IPR003593">
    <property type="entry name" value="AAA+_ATPase"/>
</dbReference>
<dbReference type="Pfam" id="PF00536">
    <property type="entry name" value="SAM_1"/>
    <property type="match status" value="1"/>
</dbReference>
<comment type="similarity">
    <text evidence="2">Belongs to the AAA ATPase family.</text>
</comment>
<dbReference type="GO" id="GO:0034098">
    <property type="term" value="C:VCP-NPL4-UFD1 AAA ATPase complex"/>
    <property type="evidence" value="ECO:0007669"/>
    <property type="project" value="TreeGrafter"/>
</dbReference>
<dbReference type="GO" id="GO:0051228">
    <property type="term" value="P:mitotic spindle disassembly"/>
    <property type="evidence" value="ECO:0007669"/>
    <property type="project" value="TreeGrafter"/>
</dbReference>
<keyword evidence="15" id="KW-1185">Reference proteome</keyword>
<dbReference type="GO" id="GO:0097352">
    <property type="term" value="P:autophagosome maturation"/>
    <property type="evidence" value="ECO:0007669"/>
    <property type="project" value="TreeGrafter"/>
</dbReference>
<dbReference type="SUPFAM" id="SSF47769">
    <property type="entry name" value="SAM/Pointed domain"/>
    <property type="match status" value="1"/>
</dbReference>
<dbReference type="GO" id="GO:0005524">
    <property type="term" value="F:ATP binding"/>
    <property type="evidence" value="ECO:0007669"/>
    <property type="project" value="UniProtKB-KW"/>
</dbReference>
<feature type="compositionally biased region" description="Gly residues" evidence="12">
    <location>
        <begin position="1281"/>
        <end position="1291"/>
    </location>
</feature>
<keyword evidence="9" id="KW-0539">Nucleus</keyword>
<dbReference type="Proteomes" id="UP000316079">
    <property type="component" value="Unassembled WGS sequence"/>
</dbReference>
<dbReference type="SMART" id="SM00382">
    <property type="entry name" value="AAA"/>
    <property type="match status" value="2"/>
</dbReference>
<feature type="compositionally biased region" description="Acidic residues" evidence="12">
    <location>
        <begin position="102"/>
        <end position="113"/>
    </location>
</feature>
<dbReference type="GO" id="GO:0016887">
    <property type="term" value="F:ATP hydrolysis activity"/>
    <property type="evidence" value="ECO:0007669"/>
    <property type="project" value="InterPro"/>
</dbReference>
<dbReference type="InterPro" id="IPR041569">
    <property type="entry name" value="AAA_lid_3"/>
</dbReference>
<dbReference type="EC" id="3.6.4.6" evidence="3"/>
<evidence type="ECO:0000256" key="6">
    <source>
        <dbReference type="ARBA" id="ARBA00022741"/>
    </source>
</evidence>
<dbReference type="PROSITE" id="PS52014">
    <property type="entry name" value="SAMD1_WH"/>
    <property type="match status" value="1"/>
</dbReference>
<protein>
    <recommendedName>
        <fullName evidence="4">Transitional endoplasmic reticulum ATPase</fullName>
        <ecNumber evidence="3">3.6.4.6</ecNumber>
    </recommendedName>
    <alternativeName>
        <fullName evidence="10">Valosin-containing protein</fullName>
    </alternativeName>
</protein>
<dbReference type="InterPro" id="IPR003959">
    <property type="entry name" value="ATPase_AAA_core"/>
</dbReference>
<dbReference type="OrthoDB" id="27435at2759"/>
<dbReference type="SMART" id="SM01072">
    <property type="entry name" value="CDC48_2"/>
    <property type="match status" value="1"/>
</dbReference>
<feature type="compositionally biased region" description="Basic and acidic residues" evidence="12">
    <location>
        <begin position="276"/>
        <end position="297"/>
    </location>
</feature>
<dbReference type="SUPFAM" id="SSF54585">
    <property type="entry name" value="Cdc48 domain 2-like"/>
    <property type="match status" value="1"/>
</dbReference>
<evidence type="ECO:0000256" key="4">
    <source>
        <dbReference type="ARBA" id="ARBA00019970"/>
    </source>
</evidence>
<dbReference type="PROSITE" id="PS00674">
    <property type="entry name" value="AAA"/>
    <property type="match status" value="2"/>
</dbReference>
<dbReference type="InterPro" id="IPR003960">
    <property type="entry name" value="ATPase_AAA_CS"/>
</dbReference>
<evidence type="ECO:0000256" key="2">
    <source>
        <dbReference type="ARBA" id="ARBA00006914"/>
    </source>
</evidence>
<dbReference type="FunFam" id="3.40.50.300:FF:000048">
    <property type="entry name" value="Transitional endoplasmic reticulum ATPase"/>
    <property type="match status" value="1"/>
</dbReference>
<evidence type="ECO:0000313" key="14">
    <source>
        <dbReference type="EMBL" id="TRY87356.1"/>
    </source>
</evidence>
<evidence type="ECO:0000313" key="15">
    <source>
        <dbReference type="Proteomes" id="UP000316079"/>
    </source>
</evidence>
<dbReference type="FunFam" id="3.10.330.10:FF:000001">
    <property type="entry name" value="Cell division control 48"/>
    <property type="match status" value="1"/>
</dbReference>
<evidence type="ECO:0000256" key="1">
    <source>
        <dbReference type="ARBA" id="ARBA00004123"/>
    </source>
</evidence>
<keyword evidence="6" id="KW-0547">Nucleotide-binding</keyword>
<dbReference type="InterPro" id="IPR013761">
    <property type="entry name" value="SAM/pointed_sf"/>
</dbReference>
<dbReference type="InterPro" id="IPR029067">
    <property type="entry name" value="CDC48_domain_2-like_sf"/>
</dbReference>
<reference evidence="14 15" key="1">
    <citation type="journal article" date="2019" name="Sci. Data">
        <title>Hybrid genome assembly and annotation of Danionella translucida.</title>
        <authorList>
            <person name="Kadobianskyi M."/>
            <person name="Schulze L."/>
            <person name="Schuelke M."/>
            <person name="Judkewitz B."/>
        </authorList>
    </citation>
    <scope>NUCLEOTIDE SEQUENCE [LARGE SCALE GENOMIC DNA]</scope>
    <source>
        <strain evidence="14 15">Bolton</strain>
    </source>
</reference>
<dbReference type="GO" id="GO:0005634">
    <property type="term" value="C:nucleus"/>
    <property type="evidence" value="ECO:0007669"/>
    <property type="project" value="UniProtKB-SubCell"/>
</dbReference>
<keyword evidence="7" id="KW-0067">ATP-binding</keyword>
<sequence length="1303" mass="144863">MSEPNYRDWILETIDSLRGRKARPDLERICRMVRRRHGTDPERTRAELETLIQERTVLKVSYKGSISYRNAAKVHRKCRKGAEEIAEASGSKHTGLPRRDDDNGESVSELEEGTGDRESDPTASVCEEEEVAQENSLFCGKTSALREMSPGAEEQRRFPVQTPGDCDEEQEQQEEEDEETSHKDAPPPKRLKSSPEESASGLGDRLVEAVRSLSGGHRRHAPPPGLKEILELLSTQSATPDEKLTRHRVNRELEREIARGRLRRTRLGHITVPGRARPERAPRDGRSAETDKVKTEETLNGASAEDVSRSSSAENRDQTVSDEDLTHTHPEPDDVINPAPTSERKPQSLASSSFLPQEVEAGAVSVSQRNTESVDLKPTRPQLQDPPEMMAETVKLPSSVPPPDCSECKLEMAASSCLLTPSASPGGGEDPNMDGLMKPEMSPADWTVADVVRYFTAAGFPEQALAFRTQEIDGKSLLLMRRNDVLMGLSIKLGPALKIYERHVKVLQRSLFHEDSIPKMEDYSTAILKQKIRPNRLVVDEATNEDNSIVCLSQVTPVTDREEAPEVKMEELQLFRGDTVVLRGHKRRQTVCIILSDDTINACPDVKYGKRIHVLPIDDTIEGLTGNLFEVFLKPYFLEAYRPVHKGDIFLVRGGMRAVEFKVIETDPTPHCIVAPDTIIHCEGEPIKREDEEETLNDIGYDDIGGCRKQLAQIKEMVELPLRHPALFKAIGVKASPPRGILLYGPPGTGKTLVARAVANETGAFFFLINGPEIMSKLAGESESNLRKAFEEAEKNAPAIIFIDELDAIAPKREKTHGEVERRIVSQLLTLMDGLKQRAHVVVMAATNRPNSVDPALRRFGRFDREIDIGIPDSTGRLEILQIHTKNMKLSDDVDLEQISTETHGHVGADLAALCSEAALQAIRKKMTLIDLEDESIDADLLNSLAVTMDDFKWALGQSNPSALRETVVEVPQVNWEDIGGLDEVKRELQELVQYPVEYPDKFLKFGMTPSRGVLFYGPPGCGKTLLAKAIANECQANFVSIKGPELLTMWFGESEANVRDVFDKARQAAPCILFFDELDSIAKARGGGAGDAGGAADRVINQILTEMDGMTNKKNVFIIGATNRPDIIDPAILRPGRLDQLIYIPLPDMGSRTAILRANLRKSPIAKEVDLPYLSKITEGFSGADLTEICQRACKLAIREAIEMEIRHERQRQARKDTAMDEDYDPVPEIRKDHFEEAMRFARRSVSDNDIRKYEMFAQTLQQSRGFGNFRFPTAPQSSGGQGSNQGSGGQFRNDGDDDLYQ</sequence>
<dbReference type="FunFam" id="1.10.8.60:FF:000004">
    <property type="entry name" value="Cell division control 48"/>
    <property type="match status" value="1"/>
</dbReference>
<dbReference type="PANTHER" id="PTHR23077">
    <property type="entry name" value="AAA-FAMILY ATPASE"/>
    <property type="match status" value="1"/>
</dbReference>
<evidence type="ECO:0000256" key="12">
    <source>
        <dbReference type="SAM" id="MobiDB-lite"/>
    </source>
</evidence>
<dbReference type="PANTHER" id="PTHR23077:SF63">
    <property type="entry name" value="TRANSITIONAL ENDOPLASMIC RETICULUM ATPASE"/>
    <property type="match status" value="1"/>
</dbReference>
<dbReference type="GO" id="GO:0009653">
    <property type="term" value="P:anatomical structure morphogenesis"/>
    <property type="evidence" value="ECO:0007669"/>
    <property type="project" value="UniProtKB-ARBA"/>
</dbReference>
<dbReference type="Gene3D" id="2.40.40.20">
    <property type="match status" value="1"/>
</dbReference>
<feature type="region of interest" description="Disordered" evidence="12">
    <location>
        <begin position="83"/>
        <end position="351"/>
    </location>
</feature>
<dbReference type="NCBIfam" id="TIGR01243">
    <property type="entry name" value="CDC48"/>
    <property type="match status" value="1"/>
</dbReference>
<evidence type="ECO:0000256" key="5">
    <source>
        <dbReference type="ARBA" id="ARBA00022553"/>
    </source>
</evidence>
<dbReference type="FunFam" id="2.40.40.20:FF:000003">
    <property type="entry name" value="Transitional endoplasmic reticulum ATPase"/>
    <property type="match status" value="1"/>
</dbReference>
<dbReference type="InterPro" id="IPR027417">
    <property type="entry name" value="P-loop_NTPase"/>
</dbReference>
<dbReference type="EMBL" id="SRMA01026137">
    <property type="protein sequence ID" value="TRY87356.1"/>
    <property type="molecule type" value="Genomic_DNA"/>
</dbReference>
<dbReference type="GO" id="GO:0003677">
    <property type="term" value="F:DNA binding"/>
    <property type="evidence" value="ECO:0007669"/>
    <property type="project" value="InterPro"/>
</dbReference>
<evidence type="ECO:0000256" key="9">
    <source>
        <dbReference type="ARBA" id="ARBA00023242"/>
    </source>
</evidence>
<dbReference type="GO" id="GO:0005829">
    <property type="term" value="C:cytosol"/>
    <property type="evidence" value="ECO:0007669"/>
    <property type="project" value="TreeGrafter"/>
</dbReference>
<dbReference type="Gene3D" id="1.10.8.60">
    <property type="match status" value="1"/>
</dbReference>
<dbReference type="GO" id="GO:0030970">
    <property type="term" value="P:retrograde protein transport, ER to cytosol"/>
    <property type="evidence" value="ECO:0007669"/>
    <property type="project" value="TreeGrafter"/>
</dbReference>
<keyword evidence="5" id="KW-0597">Phosphoprotein</keyword>
<dbReference type="Pfam" id="PF21524">
    <property type="entry name" value="SAMD1_WH"/>
    <property type="match status" value="1"/>
</dbReference>
<comment type="catalytic activity">
    <reaction evidence="11">
        <text>ATP + H2O = ADP + phosphate + H(+)</text>
        <dbReference type="Rhea" id="RHEA:13065"/>
        <dbReference type="ChEBI" id="CHEBI:15377"/>
        <dbReference type="ChEBI" id="CHEBI:15378"/>
        <dbReference type="ChEBI" id="CHEBI:30616"/>
        <dbReference type="ChEBI" id="CHEBI:43474"/>
        <dbReference type="ChEBI" id="CHEBI:456216"/>
        <dbReference type="EC" id="3.6.4.6"/>
    </reaction>
</comment>
<organism evidence="14 15">
    <name type="scientific">Danionella cerebrum</name>
    <dbReference type="NCBI Taxonomy" id="2873325"/>
    <lineage>
        <taxon>Eukaryota</taxon>
        <taxon>Metazoa</taxon>
        <taxon>Chordata</taxon>
        <taxon>Craniata</taxon>
        <taxon>Vertebrata</taxon>
        <taxon>Euteleostomi</taxon>
        <taxon>Actinopterygii</taxon>
        <taxon>Neopterygii</taxon>
        <taxon>Teleostei</taxon>
        <taxon>Ostariophysi</taxon>
        <taxon>Cypriniformes</taxon>
        <taxon>Danionidae</taxon>
        <taxon>Danioninae</taxon>
        <taxon>Danionella</taxon>
    </lineage>
</organism>
<dbReference type="Gene3D" id="3.10.330.10">
    <property type="match status" value="1"/>
</dbReference>
<dbReference type="GO" id="GO:0006325">
    <property type="term" value="P:chromatin organization"/>
    <property type="evidence" value="ECO:0007669"/>
    <property type="project" value="UniProtKB-KW"/>
</dbReference>
<name>A0A553QBQ2_9TELE</name>
<dbReference type="CDD" id="cd19519">
    <property type="entry name" value="RecA-like_CDC48_r1-like"/>
    <property type="match status" value="1"/>
</dbReference>
<dbReference type="Gene3D" id="6.10.20.150">
    <property type="match status" value="1"/>
</dbReference>
<keyword evidence="8" id="KW-0156">Chromatin regulator</keyword>
<dbReference type="Pfam" id="PF24971">
    <property type="entry name" value="SAMD1_SHD"/>
    <property type="match status" value="1"/>
</dbReference>
<dbReference type="Pfam" id="PF02933">
    <property type="entry name" value="CDC48_2"/>
    <property type="match status" value="1"/>
</dbReference>
<dbReference type="InterPro" id="IPR009010">
    <property type="entry name" value="Asp_de-COase-like_dom_sf"/>
</dbReference>
<comment type="caution">
    <text evidence="14">The sequence shown here is derived from an EMBL/GenBank/DDBJ whole genome shotgun (WGS) entry which is preliminary data.</text>
</comment>
<comment type="subcellular location">
    <subcellularLocation>
        <location evidence="1">Nucleus</location>
    </subcellularLocation>
</comment>
<dbReference type="Gene3D" id="3.40.50.300">
    <property type="entry name" value="P-loop containing nucleotide triphosphate hydrolases"/>
    <property type="match status" value="2"/>
</dbReference>
<evidence type="ECO:0000256" key="11">
    <source>
        <dbReference type="ARBA" id="ARBA00048883"/>
    </source>
</evidence>
<dbReference type="STRING" id="623744.A0A553QBQ2"/>
<feature type="compositionally biased region" description="Acidic residues" evidence="12">
    <location>
        <begin position="165"/>
        <end position="179"/>
    </location>
</feature>
<dbReference type="GO" id="GO:0031593">
    <property type="term" value="F:polyubiquitin modification-dependent protein binding"/>
    <property type="evidence" value="ECO:0007669"/>
    <property type="project" value="TreeGrafter"/>
</dbReference>